<protein>
    <recommendedName>
        <fullName evidence="3">Isopenicillin N synthase-like Fe(2+) 2OG dioxygenase domain-containing protein</fullName>
    </recommendedName>
</protein>
<evidence type="ECO:0000313" key="1">
    <source>
        <dbReference type="EMBL" id="RZC74191.1"/>
    </source>
</evidence>
<dbReference type="InterPro" id="IPR027443">
    <property type="entry name" value="IPNS-like_sf"/>
</dbReference>
<dbReference type="SUPFAM" id="SSF51197">
    <property type="entry name" value="Clavaminate synthase-like"/>
    <property type="match status" value="1"/>
</dbReference>
<organism evidence="1 2">
    <name type="scientific">Papaver somniferum</name>
    <name type="common">Opium poppy</name>
    <dbReference type="NCBI Taxonomy" id="3469"/>
    <lineage>
        <taxon>Eukaryota</taxon>
        <taxon>Viridiplantae</taxon>
        <taxon>Streptophyta</taxon>
        <taxon>Embryophyta</taxon>
        <taxon>Tracheophyta</taxon>
        <taxon>Spermatophyta</taxon>
        <taxon>Magnoliopsida</taxon>
        <taxon>Ranunculales</taxon>
        <taxon>Papaveraceae</taxon>
        <taxon>Papaveroideae</taxon>
        <taxon>Papaver</taxon>
    </lineage>
</organism>
<proteinExistence type="predicted"/>
<accession>A0A4Y7KPU6</accession>
<dbReference type="Gene3D" id="2.60.120.330">
    <property type="entry name" value="B-lactam Antibiotic, Isopenicillin N Synthase, Chain"/>
    <property type="match status" value="1"/>
</dbReference>
<dbReference type="AlphaFoldDB" id="A0A4Y7KPU6"/>
<reference evidence="1 2" key="1">
    <citation type="journal article" date="2018" name="Science">
        <title>The opium poppy genome and morphinan production.</title>
        <authorList>
            <person name="Guo L."/>
            <person name="Winzer T."/>
            <person name="Yang X."/>
            <person name="Li Y."/>
            <person name="Ning Z."/>
            <person name="He Z."/>
            <person name="Teodor R."/>
            <person name="Lu Y."/>
            <person name="Bowser T.A."/>
            <person name="Graham I.A."/>
            <person name="Ye K."/>
        </authorList>
    </citation>
    <scope>NUCLEOTIDE SEQUENCE [LARGE SCALE GENOMIC DNA]</scope>
    <source>
        <strain evidence="2">cv. HN1</strain>
        <tissue evidence="1">Leaves</tissue>
    </source>
</reference>
<name>A0A4Y7KPU6_PAPSO</name>
<sequence>MVVQQPKTFVVMVDNTLMAWSNVRMHATKHRVMVKGEKDSYMGTLMDPLLFLSFNCRDYILYLMANFYLDSALDSFEVWRLSSENLISDVRILRLRRPLKGHLECIQRRISLEISTQCYNILQTQNVVGVQGFKQRATGNMDDPFLIPGLAWKLVRRPFLRRQLGYRGLAVFPVEWRKTCWCCEVGYFVVVDDLELDETRKWVSLSLRLMVIFSDSVRTLNWDSRLPENLLKICDNP</sequence>
<evidence type="ECO:0008006" key="3">
    <source>
        <dbReference type="Google" id="ProtNLM"/>
    </source>
</evidence>
<keyword evidence="2" id="KW-1185">Reference proteome</keyword>
<dbReference type="Proteomes" id="UP000316621">
    <property type="component" value="Chromosome 8"/>
</dbReference>
<gene>
    <name evidence="1" type="ORF">C5167_049666</name>
</gene>
<evidence type="ECO:0000313" key="2">
    <source>
        <dbReference type="Proteomes" id="UP000316621"/>
    </source>
</evidence>
<dbReference type="Gramene" id="RZC74191">
    <property type="protein sequence ID" value="RZC74191"/>
    <property type="gene ID" value="C5167_049666"/>
</dbReference>
<dbReference type="EMBL" id="CM010722">
    <property type="protein sequence ID" value="RZC74191.1"/>
    <property type="molecule type" value="Genomic_DNA"/>
</dbReference>